<dbReference type="EMBL" id="DRWR01000082">
    <property type="protein sequence ID" value="HHQ16083.1"/>
    <property type="molecule type" value="Genomic_DNA"/>
</dbReference>
<reference evidence="1" key="1">
    <citation type="journal article" date="2020" name="mSystems">
        <title>Genome- and Community-Level Interaction Insights into Carbon Utilization and Element Cycling Functions of Hydrothermarchaeota in Hydrothermal Sediment.</title>
        <authorList>
            <person name="Zhou Z."/>
            <person name="Liu Y."/>
            <person name="Xu W."/>
            <person name="Pan J."/>
            <person name="Luo Z.H."/>
            <person name="Li M."/>
        </authorList>
    </citation>
    <scope>NUCLEOTIDE SEQUENCE [LARGE SCALE GENOMIC DNA]</scope>
    <source>
        <strain evidence="1">SpSt-106</strain>
    </source>
</reference>
<sequence>MSYKQLFIFVEGNNDERFFERVVKPKLEEKYNEVKLWKYAQVKDTKIDSFIKSIKAMKAEYIFVADINNTQCVTAKKQEIQSKFKEIDKNKIIVVVKEIESWYLAGLDSASCKQLKIRCVENTNSITKEQFRALIPKKFDSEIDFMLEILKLFSIEIAKQKNMSFRYFFEKYDCKV</sequence>
<evidence type="ECO:0008006" key="2">
    <source>
        <dbReference type="Google" id="ProtNLM"/>
    </source>
</evidence>
<accession>A0A7V6CDQ7</accession>
<protein>
    <recommendedName>
        <fullName evidence="2">DUF4276 family protein</fullName>
    </recommendedName>
</protein>
<name>A0A7V6CDQ7_9BACT</name>
<dbReference type="AlphaFoldDB" id="A0A7V6CDQ7"/>
<proteinExistence type="predicted"/>
<organism evidence="1">
    <name type="scientific">Thermodesulfobacterium geofontis</name>
    <dbReference type="NCBI Taxonomy" id="1295609"/>
    <lineage>
        <taxon>Bacteria</taxon>
        <taxon>Pseudomonadati</taxon>
        <taxon>Thermodesulfobacteriota</taxon>
        <taxon>Thermodesulfobacteria</taxon>
        <taxon>Thermodesulfobacteriales</taxon>
        <taxon>Thermodesulfobacteriaceae</taxon>
        <taxon>Thermodesulfobacterium</taxon>
    </lineage>
</organism>
<evidence type="ECO:0000313" key="1">
    <source>
        <dbReference type="EMBL" id="HHQ16083.1"/>
    </source>
</evidence>
<comment type="caution">
    <text evidence="1">The sequence shown here is derived from an EMBL/GenBank/DDBJ whole genome shotgun (WGS) entry which is preliminary data.</text>
</comment>
<gene>
    <name evidence="1" type="ORF">ENM15_04635</name>
</gene>